<dbReference type="AlphaFoldDB" id="A0A8H8X0C6"/>
<dbReference type="KEGG" id="mind:mvi_62490"/>
<organism evidence="2 3">
    <name type="scientific">Methylobacterium indicum</name>
    <dbReference type="NCBI Taxonomy" id="1775910"/>
    <lineage>
        <taxon>Bacteria</taxon>
        <taxon>Pseudomonadati</taxon>
        <taxon>Pseudomonadota</taxon>
        <taxon>Alphaproteobacteria</taxon>
        <taxon>Hyphomicrobiales</taxon>
        <taxon>Methylobacteriaceae</taxon>
        <taxon>Methylobacterium</taxon>
    </lineage>
</organism>
<accession>A0A8H8X0C6</accession>
<name>A0A8H8X0C6_9HYPH</name>
<dbReference type="EMBL" id="AP024147">
    <property type="protein sequence ID" value="BCM87788.1"/>
    <property type="molecule type" value="Genomic_DNA"/>
</dbReference>
<sequence length="80" mass="9196">MIEPHHSATYYPDVVDELALAMRKFLDAGMTSTQAQASIQAYATIRAAEISANRESFQRSLDRHHEDFQGRMSRNDKRVR</sequence>
<dbReference type="RefSeq" id="WP_207183979.1">
    <property type="nucleotide sequence ID" value="NZ_AP024147.1"/>
</dbReference>
<evidence type="ECO:0000313" key="2">
    <source>
        <dbReference type="EMBL" id="BCM87788.1"/>
    </source>
</evidence>
<keyword evidence="2" id="KW-0614">Plasmid</keyword>
<evidence type="ECO:0000313" key="3">
    <source>
        <dbReference type="Proteomes" id="UP000663508"/>
    </source>
</evidence>
<dbReference type="Proteomes" id="UP000663508">
    <property type="component" value="Plasmid pVL1_2"/>
</dbReference>
<geneLocation type="plasmid" evidence="2 3">
    <name>pVL1_2</name>
</geneLocation>
<evidence type="ECO:0000256" key="1">
    <source>
        <dbReference type="SAM" id="MobiDB-lite"/>
    </source>
</evidence>
<proteinExistence type="predicted"/>
<feature type="region of interest" description="Disordered" evidence="1">
    <location>
        <begin position="61"/>
        <end position="80"/>
    </location>
</feature>
<reference evidence="2" key="1">
    <citation type="submission" date="2020-11" db="EMBL/GenBank/DDBJ databases">
        <title>Complete genome sequence of a novel pathogenic Methylobacterium strain isolated from rice in Vietnam.</title>
        <authorList>
            <person name="Lai K."/>
            <person name="Okazaki S."/>
            <person name="Higashi K."/>
            <person name="Mori H."/>
            <person name="Toyoda A."/>
            <person name="Kurokawa K."/>
        </authorList>
    </citation>
    <scope>NUCLEOTIDE SEQUENCE</scope>
    <source>
        <strain evidence="2">VL1</strain>
        <plasmid evidence="2">pVL1_2</plasmid>
    </source>
</reference>
<protein>
    <submittedName>
        <fullName evidence="2">Uncharacterized protein</fullName>
    </submittedName>
</protein>
<gene>
    <name evidence="2" type="ORF">mvi_62490</name>
</gene>